<accession>A0ABY9DZS0</accession>
<protein>
    <submittedName>
        <fullName evidence="2">Uncharacterized protein</fullName>
    </submittedName>
</protein>
<proteinExistence type="predicted"/>
<sequence>MRSDLGSEDRHVVGDPGVSLVDFQRQIQMEQSSGDTMAGSMVKFLSDPTPPPTVPDVLPKDYSMRSDLGSEDRHVVGDPGVSLVDFQRQIQMEQSSGDTMAGSMVKFLSSKPPNLSLSLTFSGSTKERRERVDLRKKRILGTRRWRQGGSGGDSTGAGCDAAERVAGARELDYGEGRLGSWTVGRAVG</sequence>
<keyword evidence="3" id="KW-1185">Reference proteome</keyword>
<organism evidence="2 3">
    <name type="scientific">Vitis vinifera</name>
    <name type="common">Grape</name>
    <dbReference type="NCBI Taxonomy" id="29760"/>
    <lineage>
        <taxon>Eukaryota</taxon>
        <taxon>Viridiplantae</taxon>
        <taxon>Streptophyta</taxon>
        <taxon>Embryophyta</taxon>
        <taxon>Tracheophyta</taxon>
        <taxon>Spermatophyta</taxon>
        <taxon>Magnoliopsida</taxon>
        <taxon>eudicotyledons</taxon>
        <taxon>Gunneridae</taxon>
        <taxon>Pentapetalae</taxon>
        <taxon>rosids</taxon>
        <taxon>Vitales</taxon>
        <taxon>Vitaceae</taxon>
        <taxon>Viteae</taxon>
        <taxon>Vitis</taxon>
    </lineage>
</organism>
<evidence type="ECO:0000256" key="1">
    <source>
        <dbReference type="SAM" id="MobiDB-lite"/>
    </source>
</evidence>
<reference evidence="2 3" key="1">
    <citation type="journal article" date="2023" name="Hortic Res">
        <title>The complete reference genome for grapevine (Vitis vinifera L.) genetics and breeding.</title>
        <authorList>
            <person name="Shi X."/>
            <person name="Cao S."/>
            <person name="Wang X."/>
            <person name="Huang S."/>
            <person name="Wang Y."/>
            <person name="Liu Z."/>
            <person name="Liu W."/>
            <person name="Leng X."/>
            <person name="Peng Y."/>
            <person name="Wang N."/>
            <person name="Wang Y."/>
            <person name="Ma Z."/>
            <person name="Xu X."/>
            <person name="Zhang F."/>
            <person name="Xue H."/>
            <person name="Zhong H."/>
            <person name="Wang Y."/>
            <person name="Zhang K."/>
            <person name="Velt A."/>
            <person name="Avia K."/>
            <person name="Holtgrawe D."/>
            <person name="Grimplet J."/>
            <person name="Matus J.T."/>
            <person name="Ware D."/>
            <person name="Wu X."/>
            <person name="Wang H."/>
            <person name="Liu C."/>
            <person name="Fang Y."/>
            <person name="Rustenholz C."/>
            <person name="Cheng Z."/>
            <person name="Xiao H."/>
            <person name="Zhou Y."/>
        </authorList>
    </citation>
    <scope>NUCLEOTIDE SEQUENCE [LARGE SCALE GENOMIC DNA]</scope>
    <source>
        <strain evidence="3">cv. Pinot noir / PN40024</strain>
        <tissue evidence="2">Leaf</tissue>
    </source>
</reference>
<evidence type="ECO:0000313" key="2">
    <source>
        <dbReference type="EMBL" id="WKA13143.1"/>
    </source>
</evidence>
<feature type="region of interest" description="Disordered" evidence="1">
    <location>
        <begin position="31"/>
        <end position="53"/>
    </location>
</feature>
<dbReference type="EMBL" id="CP126666">
    <property type="protein sequence ID" value="WKA13143.1"/>
    <property type="molecule type" value="Genomic_DNA"/>
</dbReference>
<evidence type="ECO:0000313" key="3">
    <source>
        <dbReference type="Proteomes" id="UP001227230"/>
    </source>
</evidence>
<gene>
    <name evidence="2" type="ORF">VitviT2T_030473</name>
</gene>
<dbReference type="Proteomes" id="UP001227230">
    <property type="component" value="Chromosome 19"/>
</dbReference>
<name>A0ABY9DZS0_VITVI</name>